<accession>A0A5C5ZP20</accession>
<dbReference type="Proteomes" id="UP000320176">
    <property type="component" value="Unassembled WGS sequence"/>
</dbReference>
<reference evidence="2 3" key="1">
    <citation type="submission" date="2019-02" db="EMBL/GenBank/DDBJ databases">
        <title>Deep-cultivation of Planctomycetes and their phenomic and genomic characterization uncovers novel biology.</title>
        <authorList>
            <person name="Wiegand S."/>
            <person name="Jogler M."/>
            <person name="Boedeker C."/>
            <person name="Pinto D."/>
            <person name="Vollmers J."/>
            <person name="Rivas-Marin E."/>
            <person name="Kohn T."/>
            <person name="Peeters S.H."/>
            <person name="Heuer A."/>
            <person name="Rast P."/>
            <person name="Oberbeckmann S."/>
            <person name="Bunk B."/>
            <person name="Jeske O."/>
            <person name="Meyerdierks A."/>
            <person name="Storesund J.E."/>
            <person name="Kallscheuer N."/>
            <person name="Luecker S."/>
            <person name="Lage O.M."/>
            <person name="Pohl T."/>
            <person name="Merkel B.J."/>
            <person name="Hornburger P."/>
            <person name="Mueller R.-W."/>
            <person name="Bruemmer F."/>
            <person name="Labrenz M."/>
            <person name="Spormann A.M."/>
            <person name="Op Den Camp H."/>
            <person name="Overmann J."/>
            <person name="Amann R."/>
            <person name="Jetten M.S.M."/>
            <person name="Mascher T."/>
            <person name="Medema M.H."/>
            <person name="Devos D.P."/>
            <person name="Kaster A.-K."/>
            <person name="Ovreas L."/>
            <person name="Rohde M."/>
            <person name="Galperin M.Y."/>
            <person name="Jogler C."/>
        </authorList>
    </citation>
    <scope>NUCLEOTIDE SEQUENCE [LARGE SCALE GENOMIC DNA]</scope>
    <source>
        <strain evidence="2 3">Pla52n</strain>
    </source>
</reference>
<comment type="caution">
    <text evidence="2">The sequence shown here is derived from an EMBL/GenBank/DDBJ whole genome shotgun (WGS) entry which is preliminary data.</text>
</comment>
<evidence type="ECO:0000313" key="2">
    <source>
        <dbReference type="EMBL" id="TWT89252.1"/>
    </source>
</evidence>
<keyword evidence="3" id="KW-1185">Reference proteome</keyword>
<proteinExistence type="predicted"/>
<gene>
    <name evidence="2" type="ORF">Pla52n_68860</name>
</gene>
<organism evidence="2 3">
    <name type="scientific">Stieleria varia</name>
    <dbReference type="NCBI Taxonomy" id="2528005"/>
    <lineage>
        <taxon>Bacteria</taxon>
        <taxon>Pseudomonadati</taxon>
        <taxon>Planctomycetota</taxon>
        <taxon>Planctomycetia</taxon>
        <taxon>Pirellulales</taxon>
        <taxon>Pirellulaceae</taxon>
        <taxon>Stieleria</taxon>
    </lineage>
</organism>
<feature type="region of interest" description="Disordered" evidence="1">
    <location>
        <begin position="1"/>
        <end position="22"/>
    </location>
</feature>
<dbReference type="EMBL" id="SJPN01000026">
    <property type="protein sequence ID" value="TWT89252.1"/>
    <property type="molecule type" value="Genomic_DNA"/>
</dbReference>
<evidence type="ECO:0000313" key="3">
    <source>
        <dbReference type="Proteomes" id="UP000320176"/>
    </source>
</evidence>
<feature type="compositionally biased region" description="Basic and acidic residues" evidence="1">
    <location>
        <begin position="1"/>
        <end position="10"/>
    </location>
</feature>
<name>A0A5C5ZP20_9BACT</name>
<dbReference type="AlphaFoldDB" id="A0A5C5ZP20"/>
<sequence>MRRRIDDRSIDSQGVSIEREQSARITGQRQDVRVGRVNIHRSKTADQRSHRCIVQDTRAAERDVGGIVVFAFNGDLHRRVVDQSVRVNDRILKGIRFRFAGRQVIERAVGIESIATIGIDGDQSAFGSLNFRANRNRGFTNGHRHDMARIAGIDITVIAEQSSCQEVPRYFDLRECRAVDRNLVYLDL</sequence>
<evidence type="ECO:0000256" key="1">
    <source>
        <dbReference type="SAM" id="MobiDB-lite"/>
    </source>
</evidence>
<protein>
    <submittedName>
        <fullName evidence="2">Uncharacterized protein</fullName>
    </submittedName>
</protein>